<reference evidence="1" key="1">
    <citation type="submission" date="2019-04" db="EMBL/GenBank/DDBJ databases">
        <title>Microbes associate with the intestines of laboratory mice.</title>
        <authorList>
            <person name="Navarre W."/>
            <person name="Wong E."/>
            <person name="Huang K."/>
            <person name="Tropini C."/>
            <person name="Ng K."/>
            <person name="Yu B."/>
        </authorList>
    </citation>
    <scope>NUCLEOTIDE SEQUENCE</scope>
    <source>
        <strain evidence="1">NM01_1-7b</strain>
    </source>
</reference>
<evidence type="ECO:0000313" key="2">
    <source>
        <dbReference type="Proteomes" id="UP000304953"/>
    </source>
</evidence>
<accession>A0AC61RS46</accession>
<organism evidence="1 2">
    <name type="scientific">Petralouisia muris</name>
    <dbReference type="NCBI Taxonomy" id="3032872"/>
    <lineage>
        <taxon>Bacteria</taxon>
        <taxon>Bacillati</taxon>
        <taxon>Bacillota</taxon>
        <taxon>Clostridia</taxon>
        <taxon>Lachnospirales</taxon>
        <taxon>Lachnospiraceae</taxon>
        <taxon>Petralouisia</taxon>
    </lineage>
</organism>
<evidence type="ECO:0000313" key="1">
    <source>
        <dbReference type="EMBL" id="TGY93424.1"/>
    </source>
</evidence>
<proteinExistence type="predicted"/>
<dbReference type="Proteomes" id="UP000304953">
    <property type="component" value="Unassembled WGS sequence"/>
</dbReference>
<gene>
    <name evidence="1" type="ORF">E5329_18570</name>
</gene>
<sequence length="159" mass="18220">MKNSEVEAILKFYKWIDLDIKVASEWLEQYEAGYNPLGAVEYDGMPHGNKLGDSTALLAMKLAETDTKERIDTLKSRIKELKKLRTQIFKEISSLSALHKVIICGLYLQGKKWEQIGEEIGYSVRHAKNIRCEALKVLGEKLARNRIVSRSKIIKENLQ</sequence>
<keyword evidence="2" id="KW-1185">Reference proteome</keyword>
<protein>
    <submittedName>
        <fullName evidence="1">Uncharacterized protein</fullName>
    </submittedName>
</protein>
<comment type="caution">
    <text evidence="1">The sequence shown here is derived from an EMBL/GenBank/DDBJ whole genome shotgun (WGS) entry which is preliminary data.</text>
</comment>
<dbReference type="EMBL" id="SRYA01000044">
    <property type="protein sequence ID" value="TGY93424.1"/>
    <property type="molecule type" value="Genomic_DNA"/>
</dbReference>
<name>A0AC61RS46_9FIRM</name>